<organism evidence="1 2">
    <name type="scientific">Paractinoplanes hotanensis</name>
    <dbReference type="NCBI Taxonomy" id="2906497"/>
    <lineage>
        <taxon>Bacteria</taxon>
        <taxon>Bacillati</taxon>
        <taxon>Actinomycetota</taxon>
        <taxon>Actinomycetes</taxon>
        <taxon>Micromonosporales</taxon>
        <taxon>Micromonosporaceae</taxon>
        <taxon>Paractinoplanes</taxon>
    </lineage>
</organism>
<name>A0ABT0XXH9_9ACTN</name>
<evidence type="ECO:0000313" key="1">
    <source>
        <dbReference type="EMBL" id="MCM4078476.1"/>
    </source>
</evidence>
<dbReference type="Proteomes" id="UP001523216">
    <property type="component" value="Unassembled WGS sequence"/>
</dbReference>
<sequence>MSASLRRGMAKRQVAVAAVYLVGGLAGLSTGLLPAAAAPKTTIPGNGTYVVNKDFQAGVYRSVGNSACYWQRATNTTGATSSIIANDIGDGQRIVYVKPTDKVFKTSGCKLFTRVTPAAMRTKSTRTTIPGNGVYFVGSDFVPGTYRSSSNKEFCYWERSRSADGASSNIIANEISQGQLLVTIPPGGIFKSSSCTTWTKIA</sequence>
<proteinExistence type="predicted"/>
<evidence type="ECO:0000313" key="2">
    <source>
        <dbReference type="Proteomes" id="UP001523216"/>
    </source>
</evidence>
<dbReference type="RefSeq" id="WP_251798309.1">
    <property type="nucleotide sequence ID" value="NZ_JAMQOL010000015.1"/>
</dbReference>
<reference evidence="1 2" key="1">
    <citation type="submission" date="2022-06" db="EMBL/GenBank/DDBJ databases">
        <title>Actinoplanes abujensis sp. nov., isolated from Nigerian arid soil.</title>
        <authorList>
            <person name="Ding P."/>
        </authorList>
    </citation>
    <scope>NUCLEOTIDE SEQUENCE [LARGE SCALE GENOMIC DNA]</scope>
    <source>
        <strain evidence="2">TRM88002</strain>
    </source>
</reference>
<keyword evidence="2" id="KW-1185">Reference proteome</keyword>
<gene>
    <name evidence="1" type="ORF">LXN57_12955</name>
</gene>
<comment type="caution">
    <text evidence="1">The sequence shown here is derived from an EMBL/GenBank/DDBJ whole genome shotgun (WGS) entry which is preliminary data.</text>
</comment>
<accession>A0ABT0XXH9</accession>
<dbReference type="EMBL" id="JAMQOL010000015">
    <property type="protein sequence ID" value="MCM4078476.1"/>
    <property type="molecule type" value="Genomic_DNA"/>
</dbReference>
<protein>
    <submittedName>
        <fullName evidence="1">Uncharacterized protein</fullName>
    </submittedName>
</protein>